<dbReference type="InterPro" id="IPR051324">
    <property type="entry name" value="Stress/Tellurium_Resist"/>
</dbReference>
<dbReference type="InterPro" id="IPR003325">
    <property type="entry name" value="TerD"/>
</dbReference>
<comment type="similarity">
    <text evidence="1">Belongs to the CAPAB/TerDEXZ family.</text>
</comment>
<evidence type="ECO:0000259" key="3">
    <source>
        <dbReference type="Pfam" id="PF02342"/>
    </source>
</evidence>
<organism evidence="4 5">
    <name type="scientific">Streptomyces triticagri</name>
    <dbReference type="NCBI Taxonomy" id="2293568"/>
    <lineage>
        <taxon>Bacteria</taxon>
        <taxon>Bacillati</taxon>
        <taxon>Actinomycetota</taxon>
        <taxon>Actinomycetes</taxon>
        <taxon>Kitasatosporales</taxon>
        <taxon>Streptomycetaceae</taxon>
        <taxon>Streptomyces</taxon>
    </lineage>
</organism>
<reference evidence="4 5" key="1">
    <citation type="submission" date="2018-08" db="EMBL/GenBank/DDBJ databases">
        <title>Isolation, diversity and antifungal activity of Actinobacteria from wheat.</title>
        <authorList>
            <person name="Han C."/>
        </authorList>
    </citation>
    <scope>NUCLEOTIDE SEQUENCE [LARGE SCALE GENOMIC DNA]</scope>
    <source>
        <strain evidence="4 5">NEAU-YY421</strain>
    </source>
</reference>
<evidence type="ECO:0000256" key="2">
    <source>
        <dbReference type="SAM" id="MobiDB-lite"/>
    </source>
</evidence>
<feature type="region of interest" description="Disordered" evidence="2">
    <location>
        <begin position="45"/>
        <end position="91"/>
    </location>
</feature>
<dbReference type="PANTHER" id="PTHR32097:SF4">
    <property type="entry name" value="GENERAL STRESS PROTEIN 16U"/>
    <property type="match status" value="1"/>
</dbReference>
<dbReference type="AlphaFoldDB" id="A0A372LVV0"/>
<name>A0A372LVV0_9ACTN</name>
<evidence type="ECO:0000313" key="5">
    <source>
        <dbReference type="Proteomes" id="UP000263094"/>
    </source>
</evidence>
<sequence length="596" mass="62997">MGFGFRVGVPGMRVRVSTRGVRTSVGPRAARVSFGGGSGSRISTGVGPFFASTTAGGGGGRRGSQGRRTTSGRTAAGSQRRTPGTADLQRDAETAEFERFREDSLGAHLEEFSPAGPPDVPLPGQLTERWAQQEAKAFHMQGLSLRDRAARAAARQRAESDARAYLAAEQERISGIHENLQRQAAIWWQDLLRNEPAPVIEALNHAYADNRAVACAVGVHGDTASVVMRQPDADSWPARVPGTTPAGRPTMKALSKRDRNQWWLQSMCSHIVATLREGFAVAPGLQAIDIAVLTRVPATQRIGIVTYGTWTRSRIEAAHWRTPEDAVQVLDLADEVECAVTATPTGIKALDVRRVPGLAELLAHTDDAPADAGALVDMDEALTAATQEPEPAPDPYAPVPFAQWVAGSAPDAEPPAPAGTAPATRPETALTAGENTQIELDGRGEVSVGCHITGMPLDLSLLLLDDGRRVPTDAEFIFYNQPRSACGSVRLSAGGATAALHEVPPYVRTIAIAVNADVDSGATFAALTALQLRVTAAGHTYRYGPAVDQGLRAMVLAELYRAPGDPSGTTWKLRAVGQGWSDGLAGLARDHGVDVG</sequence>
<evidence type="ECO:0000313" key="4">
    <source>
        <dbReference type="EMBL" id="RFU82802.1"/>
    </source>
</evidence>
<dbReference type="CDD" id="cd06974">
    <property type="entry name" value="TerD_like"/>
    <property type="match status" value="1"/>
</dbReference>
<proteinExistence type="inferred from homology"/>
<dbReference type="Pfam" id="PF02342">
    <property type="entry name" value="TerD"/>
    <property type="match status" value="1"/>
</dbReference>
<gene>
    <name evidence="4" type="ORF">DY218_31145</name>
</gene>
<dbReference type="OrthoDB" id="3206608at2"/>
<feature type="region of interest" description="Disordered" evidence="2">
    <location>
        <begin position="407"/>
        <end position="426"/>
    </location>
</feature>
<dbReference type="PANTHER" id="PTHR32097">
    <property type="entry name" value="CAMP-BINDING PROTEIN 1-RELATED"/>
    <property type="match status" value="1"/>
</dbReference>
<feature type="compositionally biased region" description="Low complexity" evidence="2">
    <location>
        <begin position="66"/>
        <end position="78"/>
    </location>
</feature>
<comment type="caution">
    <text evidence="4">The sequence shown here is derived from an EMBL/GenBank/DDBJ whole genome shotgun (WGS) entry which is preliminary data.</text>
</comment>
<keyword evidence="5" id="KW-1185">Reference proteome</keyword>
<dbReference type="Proteomes" id="UP000263094">
    <property type="component" value="Unassembled WGS sequence"/>
</dbReference>
<evidence type="ECO:0000256" key="1">
    <source>
        <dbReference type="ARBA" id="ARBA00008775"/>
    </source>
</evidence>
<accession>A0A372LVV0</accession>
<dbReference type="RefSeq" id="WP_128559497.1">
    <property type="nucleotide sequence ID" value="NZ_QUAK01000232.1"/>
</dbReference>
<feature type="domain" description="TerD" evidence="3">
    <location>
        <begin position="455"/>
        <end position="591"/>
    </location>
</feature>
<dbReference type="Gene3D" id="2.60.60.30">
    <property type="entry name" value="sav2460 like domains"/>
    <property type="match status" value="1"/>
</dbReference>
<dbReference type="EMBL" id="QUAK01000232">
    <property type="protein sequence ID" value="RFU82802.1"/>
    <property type="molecule type" value="Genomic_DNA"/>
</dbReference>
<protein>
    <recommendedName>
        <fullName evidence="3">TerD domain-containing protein</fullName>
    </recommendedName>
</protein>